<dbReference type="Proteomes" id="UP000286137">
    <property type="component" value="Unassembled WGS sequence"/>
</dbReference>
<reference evidence="4 5" key="1">
    <citation type="submission" date="2018-08" db="EMBL/GenBank/DDBJ databases">
        <title>A genome reference for cultivated species of the human gut microbiota.</title>
        <authorList>
            <person name="Zou Y."/>
            <person name="Xue W."/>
            <person name="Luo G."/>
        </authorList>
    </citation>
    <scope>NUCLEOTIDE SEQUENCE [LARGE SCALE GENOMIC DNA]</scope>
    <source>
        <strain evidence="1 6">AF27-4BH</strain>
        <strain evidence="3 4">AM21-18</strain>
        <strain evidence="2 5">AM32-6</strain>
    </source>
</reference>
<evidence type="ECO:0000313" key="4">
    <source>
        <dbReference type="Proteomes" id="UP000283981"/>
    </source>
</evidence>
<comment type="caution">
    <text evidence="1">The sequence shown here is derived from an EMBL/GenBank/DDBJ whole genome shotgun (WGS) entry which is preliminary data.</text>
</comment>
<evidence type="ECO:0000313" key="3">
    <source>
        <dbReference type="EMBL" id="RHG79599.1"/>
    </source>
</evidence>
<dbReference type="AlphaFoldDB" id="A0A412BZY4"/>
<protein>
    <submittedName>
        <fullName evidence="1">Type 2 lantibiotic</fullName>
    </submittedName>
</protein>
<gene>
    <name evidence="3" type="ORF">DW243_16070</name>
    <name evidence="2" type="ORF">DW812_07735</name>
    <name evidence="1" type="ORF">DWY88_10220</name>
</gene>
<proteinExistence type="predicted"/>
<dbReference type="NCBIfam" id="TIGR03893">
    <property type="entry name" value="lant_SP_1948"/>
    <property type="match status" value="1"/>
</dbReference>
<dbReference type="Pfam" id="PF16934">
    <property type="entry name" value="Mersacidin"/>
    <property type="match status" value="1"/>
</dbReference>
<evidence type="ECO:0000313" key="2">
    <source>
        <dbReference type="EMBL" id="RHD06994.1"/>
    </source>
</evidence>
<dbReference type="Proteomes" id="UP000284472">
    <property type="component" value="Unassembled WGS sequence"/>
</dbReference>
<accession>A0A412BZY4</accession>
<evidence type="ECO:0000313" key="6">
    <source>
        <dbReference type="Proteomes" id="UP000286137"/>
    </source>
</evidence>
<dbReference type="GO" id="GO:0050830">
    <property type="term" value="P:defense response to Gram-positive bacterium"/>
    <property type="evidence" value="ECO:0007669"/>
    <property type="project" value="InterPro"/>
</dbReference>
<dbReference type="EMBL" id="QRTJ01000019">
    <property type="protein sequence ID" value="RGQ66337.1"/>
    <property type="molecule type" value="Genomic_DNA"/>
</dbReference>
<dbReference type="EMBL" id="QRIS01000037">
    <property type="protein sequence ID" value="RHG79599.1"/>
    <property type="molecule type" value="Genomic_DNA"/>
</dbReference>
<name>A0A412BZY4_MEDGN</name>
<sequence length="65" mass="6895">MNNEKNKNNQNNVVSGVAFDDLTVAEMAEVQGAGDMEGETTTPVCVAISTAYASIHITKTFKGKC</sequence>
<evidence type="ECO:0000313" key="1">
    <source>
        <dbReference type="EMBL" id="RGQ66337.1"/>
    </source>
</evidence>
<dbReference type="InterPro" id="IPR027632">
    <property type="entry name" value="Lant_2_A2"/>
</dbReference>
<dbReference type="EMBL" id="QSIR01000009">
    <property type="protein sequence ID" value="RHD06994.1"/>
    <property type="molecule type" value="Genomic_DNA"/>
</dbReference>
<dbReference type="Proteomes" id="UP000283981">
    <property type="component" value="Unassembled WGS sequence"/>
</dbReference>
<dbReference type="RefSeq" id="WP_118013846.1">
    <property type="nucleotide sequence ID" value="NZ_BAABXJ010000003.1"/>
</dbReference>
<evidence type="ECO:0000313" key="5">
    <source>
        <dbReference type="Proteomes" id="UP000284472"/>
    </source>
</evidence>
<organism evidence="1 6">
    <name type="scientific">Mediterraneibacter gnavus</name>
    <name type="common">Ruminococcus gnavus</name>
    <dbReference type="NCBI Taxonomy" id="33038"/>
    <lineage>
        <taxon>Bacteria</taxon>
        <taxon>Bacillati</taxon>
        <taxon>Bacillota</taxon>
        <taxon>Clostridia</taxon>
        <taxon>Lachnospirales</taxon>
        <taxon>Lachnospiraceae</taxon>
        <taxon>Mediterraneibacter</taxon>
    </lineage>
</organism>